<dbReference type="SUPFAM" id="SSF46689">
    <property type="entry name" value="Homeodomain-like"/>
    <property type="match status" value="2"/>
</dbReference>
<dbReference type="InterPro" id="IPR001005">
    <property type="entry name" value="SANT/Myb"/>
</dbReference>
<dbReference type="InterPro" id="IPR050560">
    <property type="entry name" value="MYB_TF"/>
</dbReference>
<gene>
    <name evidence="7" type="ORF">TDIB3V08_LOCUS1533</name>
</gene>
<dbReference type="Pfam" id="PF09316">
    <property type="entry name" value="Cmyb_C"/>
    <property type="match status" value="1"/>
</dbReference>
<dbReference type="Pfam" id="PF13921">
    <property type="entry name" value="Myb_DNA-bind_6"/>
    <property type="match status" value="1"/>
</dbReference>
<feature type="domain" description="Myb-like" evidence="5">
    <location>
        <begin position="540"/>
        <end position="579"/>
    </location>
</feature>
<name>A0A7R8Z5E2_TIMDO</name>
<feature type="region of interest" description="Disordered" evidence="4">
    <location>
        <begin position="123"/>
        <end position="167"/>
    </location>
</feature>
<dbReference type="InterPro" id="IPR009057">
    <property type="entry name" value="Homeodomain-like_sf"/>
</dbReference>
<feature type="compositionally biased region" description="Low complexity" evidence="4">
    <location>
        <begin position="123"/>
        <end position="132"/>
    </location>
</feature>
<dbReference type="PROSITE" id="PS51294">
    <property type="entry name" value="HTH_MYB"/>
    <property type="match status" value="3"/>
</dbReference>
<dbReference type="FunFam" id="1.10.10.60:FF:000010">
    <property type="entry name" value="Transcriptional activator Myb isoform A"/>
    <property type="match status" value="1"/>
</dbReference>
<dbReference type="GO" id="GO:0000978">
    <property type="term" value="F:RNA polymerase II cis-regulatory region sequence-specific DNA binding"/>
    <property type="evidence" value="ECO:0007669"/>
    <property type="project" value="TreeGrafter"/>
</dbReference>
<feature type="domain" description="Myb-like" evidence="5">
    <location>
        <begin position="393"/>
        <end position="431"/>
    </location>
</feature>
<keyword evidence="3" id="KW-0238">DNA-binding</keyword>
<proteinExistence type="predicted"/>
<feature type="domain" description="HTH myb-type" evidence="6">
    <location>
        <begin position="540"/>
        <end position="579"/>
    </location>
</feature>
<evidence type="ECO:0000256" key="3">
    <source>
        <dbReference type="ARBA" id="ARBA00023125"/>
    </source>
</evidence>
<evidence type="ECO:0000259" key="5">
    <source>
        <dbReference type="PROSITE" id="PS50090"/>
    </source>
</evidence>
<feature type="domain" description="Myb-like" evidence="5">
    <location>
        <begin position="580"/>
        <end position="630"/>
    </location>
</feature>
<dbReference type="PROSITE" id="PS50090">
    <property type="entry name" value="MYB_LIKE"/>
    <property type="match status" value="3"/>
</dbReference>
<dbReference type="PANTHER" id="PTHR45614:SF25">
    <property type="entry name" value="MYB PROTEIN"/>
    <property type="match status" value="1"/>
</dbReference>
<keyword evidence="2" id="KW-0677">Repeat</keyword>
<dbReference type="InterPro" id="IPR015395">
    <property type="entry name" value="C-myb_C"/>
</dbReference>
<feature type="region of interest" description="Disordered" evidence="4">
    <location>
        <begin position="634"/>
        <end position="658"/>
    </location>
</feature>
<evidence type="ECO:0000259" key="6">
    <source>
        <dbReference type="PROSITE" id="PS51294"/>
    </source>
</evidence>
<feature type="compositionally biased region" description="Polar residues" evidence="4">
    <location>
        <begin position="883"/>
        <end position="893"/>
    </location>
</feature>
<evidence type="ECO:0000256" key="4">
    <source>
        <dbReference type="SAM" id="MobiDB-lite"/>
    </source>
</evidence>
<evidence type="ECO:0000256" key="1">
    <source>
        <dbReference type="ARBA" id="ARBA00004123"/>
    </source>
</evidence>
<evidence type="ECO:0000313" key="7">
    <source>
        <dbReference type="EMBL" id="CAD7195129.1"/>
    </source>
</evidence>
<dbReference type="GO" id="GO:0000981">
    <property type="term" value="F:DNA-binding transcription factor activity, RNA polymerase II-specific"/>
    <property type="evidence" value="ECO:0007669"/>
    <property type="project" value="TreeGrafter"/>
</dbReference>
<evidence type="ECO:0008006" key="8">
    <source>
        <dbReference type="Google" id="ProtNLM"/>
    </source>
</evidence>
<reference evidence="7" key="1">
    <citation type="submission" date="2020-11" db="EMBL/GenBank/DDBJ databases">
        <authorList>
            <person name="Tran Van P."/>
        </authorList>
    </citation>
    <scope>NUCLEOTIDE SEQUENCE</scope>
</reference>
<dbReference type="Gene3D" id="1.10.10.60">
    <property type="entry name" value="Homeodomain-like"/>
    <property type="match status" value="3"/>
</dbReference>
<organism evidence="7">
    <name type="scientific">Timema douglasi</name>
    <name type="common">Walking stick</name>
    <dbReference type="NCBI Taxonomy" id="61478"/>
    <lineage>
        <taxon>Eukaryota</taxon>
        <taxon>Metazoa</taxon>
        <taxon>Ecdysozoa</taxon>
        <taxon>Arthropoda</taxon>
        <taxon>Hexapoda</taxon>
        <taxon>Insecta</taxon>
        <taxon>Pterygota</taxon>
        <taxon>Neoptera</taxon>
        <taxon>Polyneoptera</taxon>
        <taxon>Phasmatodea</taxon>
        <taxon>Timematodea</taxon>
        <taxon>Timematoidea</taxon>
        <taxon>Timematidae</taxon>
        <taxon>Timema</taxon>
    </lineage>
</organism>
<dbReference type="EMBL" id="OA564655">
    <property type="protein sequence ID" value="CAD7195129.1"/>
    <property type="molecule type" value="Genomic_DNA"/>
</dbReference>
<dbReference type="InterPro" id="IPR017930">
    <property type="entry name" value="Myb_dom"/>
</dbReference>
<dbReference type="AlphaFoldDB" id="A0A7R8Z5E2"/>
<dbReference type="PANTHER" id="PTHR45614">
    <property type="entry name" value="MYB PROTEIN-RELATED"/>
    <property type="match status" value="1"/>
</dbReference>
<feature type="compositionally biased region" description="Basic and acidic residues" evidence="4">
    <location>
        <begin position="634"/>
        <end position="643"/>
    </location>
</feature>
<feature type="compositionally biased region" description="Polar residues" evidence="4">
    <location>
        <begin position="1067"/>
        <end position="1083"/>
    </location>
</feature>
<feature type="domain" description="HTH myb-type" evidence="6">
    <location>
        <begin position="393"/>
        <end position="435"/>
    </location>
</feature>
<dbReference type="CDD" id="cd00167">
    <property type="entry name" value="SANT"/>
    <property type="match status" value="3"/>
</dbReference>
<feature type="region of interest" description="Disordered" evidence="4">
    <location>
        <begin position="1062"/>
        <end position="1083"/>
    </location>
</feature>
<feature type="domain" description="HTH myb-type" evidence="6">
    <location>
        <begin position="580"/>
        <end position="634"/>
    </location>
</feature>
<feature type="region of interest" description="Disordered" evidence="4">
    <location>
        <begin position="1"/>
        <end position="25"/>
    </location>
</feature>
<sequence>MKTGISRAGDSSKVTRGGFGTETVEKGFTPSANDVHLDRLLLLSGGPAQDLRLDPDSRPFLFSAASWEDAPFARLLPPGTHPLAHFTSLSAYCSLTPDMTTTDRCRADCVIVSVRVALCLSSRSGYDSSSSDDVSDESGAEEGVPPARGVTSNTAAPRKTINKGRWSKDEVRMHSPEVRQLVRYLVVATGKGSLQFHVEGECRSGNYPLPDISPLYSPLLGDLLKIAICVYNYRLNILRDDYHDRLCPSDESDQRNQIKNRLKRFTGRMVLRPGFSTGGPRRFLERPALLDDGPPPYYPHLVNTLGGICLPGPRLQSSLAPHSPASLAVFHSLSTQIRVLLDSAAATKDPTPFPPVLFHPLVFVWLEMGVEGQGDSSWENLRPLKGLGLYIGEDTLLKQLVEEFNERWEMISGHFPDRSDVQCQQRWQKVVNPELVKGPWTKEPGVSCLREGGWEGGEALCGFSLCGPCGGLAQGGYTSRDVTPPSTPPPSSHQGCVRLFVLPLWPWLPVPANFCFSVVTSRLFSGPPYPCGETLAHRIEDEKVVELVDRYGPKKWTLIARHLKGRIGKQCRERWHNHLNPNIKKTAWTDDEDSIIYQAHKQWGNQWAKIAKLLPGRTDNAIKNHWNSTMRRKFEAEEKGEGRRKSRSKVSSQGQALPAEGYKAEVAILPSPTETLRISTPVPISSSDLLAQPALSSLNIHLYNEGPDWCSDYYDQLSSHSSAGAPQPGGPSPDLQMSPQLVAQVPANNHLNTSSLSPAQDQQWLPAFRYMDYETFESETSPIKLLPIPENFLEMVTDEDCIMEANSPLRGLTPKKMVGHVGYRFDEQSIQNLRLDLAQSGLSSGGLIPITPALLSASKLTSPPHILRRMLRHKRRRTDTWSEDNQSTGYVTQDSEELNTPRLSLSSDTGVCSMSGSSPHKLSFHRTPEQQHLQPFIFSPSQFLNSPSLNFDVSLSSTPLKRLAGSTQTVPVVEGGEDKFKEDSPASLCTPNHMLILSEKHSHNRLSEKDHCTPTKMRRSLLDSMPRTPTPFKDALMEFGAVKYMPQTPTRLVEDITEIIKKEQQDQSDSQYETDTSLLGSSGQDYLHDSGYMTVKRKTNYASGKENAQPNKKARKALAPSWSTPGNIVVPGVTDFSFADTPGKSLVGDTSVLFSPPSILRDMYDPMMSSTLNPPVQQPSASSPIKNLGPPLKHAVVKRIHFGDSDQSLKLPKLDVRWEMVACGKTKDQIELTQQAHLYLSSNTLKPRSLNL</sequence>
<feature type="region of interest" description="Disordered" evidence="4">
    <location>
        <begin position="877"/>
        <end position="901"/>
    </location>
</feature>
<dbReference type="Pfam" id="PF00249">
    <property type="entry name" value="Myb_DNA-binding"/>
    <property type="match status" value="2"/>
</dbReference>
<protein>
    <recommendedName>
        <fullName evidence="8">Transcriptional activator Myb</fullName>
    </recommendedName>
</protein>
<feature type="region of interest" description="Disordered" evidence="4">
    <location>
        <begin position="718"/>
        <end position="737"/>
    </location>
</feature>
<evidence type="ECO:0000256" key="2">
    <source>
        <dbReference type="ARBA" id="ARBA00022737"/>
    </source>
</evidence>
<dbReference type="SMART" id="SM00717">
    <property type="entry name" value="SANT"/>
    <property type="match status" value="3"/>
</dbReference>
<dbReference type="GO" id="GO:0005634">
    <property type="term" value="C:nucleus"/>
    <property type="evidence" value="ECO:0007669"/>
    <property type="project" value="UniProtKB-SubCell"/>
</dbReference>
<comment type="subcellular location">
    <subcellularLocation>
        <location evidence="1">Nucleus</location>
    </subcellularLocation>
</comment>
<accession>A0A7R8Z5E2</accession>